<dbReference type="RefSeq" id="WP_344406086.1">
    <property type="nucleotide sequence ID" value="NZ_BAAASG010000025.1"/>
</dbReference>
<name>A0ABN3NC68_STRLO</name>
<gene>
    <name evidence="3" type="ORF">GCM10010276_80740</name>
</gene>
<dbReference type="InterPro" id="IPR000468">
    <property type="entry name" value="Barstar"/>
</dbReference>
<dbReference type="Pfam" id="PF01337">
    <property type="entry name" value="Barstar"/>
    <property type="match status" value="1"/>
</dbReference>
<dbReference type="EMBL" id="BAAASG010000025">
    <property type="protein sequence ID" value="GAA2518699.1"/>
    <property type="molecule type" value="Genomic_DNA"/>
</dbReference>
<dbReference type="InterPro" id="IPR035905">
    <property type="entry name" value="Barstar-like_sf"/>
</dbReference>
<evidence type="ECO:0000313" key="3">
    <source>
        <dbReference type="EMBL" id="GAA2518699.1"/>
    </source>
</evidence>
<evidence type="ECO:0000259" key="2">
    <source>
        <dbReference type="Pfam" id="PF01337"/>
    </source>
</evidence>
<evidence type="ECO:0000313" key="4">
    <source>
        <dbReference type="Proteomes" id="UP001501777"/>
    </source>
</evidence>
<sequence length="184" mass="19872">MEADRAGVVPQTGESVRDITPVVMKEMKGTIKLTSTTAWLRPLTQAAADITTLGTVRGSRCRTSRDLFTEWATELGFPDYFGRNWDAFNDCLGEAVVRASAESATSEGERAPLAVIVQEADELLADEPASALSVFLTILAQTAGEDSSRPTLSLLLDATPDHLSRVTERMTEAGYPPLLSGHQF</sequence>
<keyword evidence="4" id="KW-1185">Reference proteome</keyword>
<dbReference type="Gene3D" id="3.30.370.10">
    <property type="entry name" value="Barstar-like"/>
    <property type="match status" value="1"/>
</dbReference>
<dbReference type="Proteomes" id="UP001501777">
    <property type="component" value="Unassembled WGS sequence"/>
</dbReference>
<reference evidence="4" key="1">
    <citation type="journal article" date="2019" name="Int. J. Syst. Evol. Microbiol.">
        <title>The Global Catalogue of Microorganisms (GCM) 10K type strain sequencing project: providing services to taxonomists for standard genome sequencing and annotation.</title>
        <authorList>
            <consortium name="The Broad Institute Genomics Platform"/>
            <consortium name="The Broad Institute Genome Sequencing Center for Infectious Disease"/>
            <person name="Wu L."/>
            <person name="Ma J."/>
        </authorList>
    </citation>
    <scope>NUCLEOTIDE SEQUENCE [LARGE SCALE GENOMIC DNA]</scope>
    <source>
        <strain evidence="4">JCM 4395</strain>
    </source>
</reference>
<evidence type="ECO:0000256" key="1">
    <source>
        <dbReference type="ARBA" id="ARBA00006845"/>
    </source>
</evidence>
<proteinExistence type="inferred from homology"/>
<organism evidence="3 4">
    <name type="scientific">Streptomyces longisporus</name>
    <dbReference type="NCBI Taxonomy" id="1948"/>
    <lineage>
        <taxon>Bacteria</taxon>
        <taxon>Bacillati</taxon>
        <taxon>Actinomycetota</taxon>
        <taxon>Actinomycetes</taxon>
        <taxon>Kitasatosporales</taxon>
        <taxon>Streptomycetaceae</taxon>
        <taxon>Streptomyces</taxon>
    </lineage>
</organism>
<comment type="caution">
    <text evidence="3">The sequence shown here is derived from an EMBL/GenBank/DDBJ whole genome shotgun (WGS) entry which is preliminary data.</text>
</comment>
<feature type="domain" description="Barstar (barnase inhibitor)" evidence="2">
    <location>
        <begin position="55"/>
        <end position="145"/>
    </location>
</feature>
<protein>
    <recommendedName>
        <fullName evidence="2">Barstar (barnase inhibitor) domain-containing protein</fullName>
    </recommendedName>
</protein>
<comment type="similarity">
    <text evidence="1">Belongs to the barstar family.</text>
</comment>
<accession>A0ABN3NC68</accession>
<dbReference type="SUPFAM" id="SSF52038">
    <property type="entry name" value="Barstar-related"/>
    <property type="match status" value="1"/>
</dbReference>